<dbReference type="STRING" id="41875.K8FCM7"/>
<dbReference type="AlphaFoldDB" id="K8FCM7"/>
<dbReference type="InterPro" id="IPR000782">
    <property type="entry name" value="FAS1_domain"/>
</dbReference>
<dbReference type="OrthoDB" id="286301at2759"/>
<dbReference type="KEGG" id="bpg:Bathy14g00780"/>
<keyword evidence="3" id="KW-1185">Reference proteome</keyword>
<dbReference type="InterPro" id="IPR036378">
    <property type="entry name" value="FAS1_dom_sf"/>
</dbReference>
<dbReference type="RefSeq" id="XP_007509206.1">
    <property type="nucleotide sequence ID" value="XM_007509144.1"/>
</dbReference>
<dbReference type="Gene3D" id="2.30.180.10">
    <property type="entry name" value="FAS1 domain"/>
    <property type="match status" value="1"/>
</dbReference>
<evidence type="ECO:0000313" key="2">
    <source>
        <dbReference type="EMBL" id="CCO19663.1"/>
    </source>
</evidence>
<accession>K8FCM7</accession>
<dbReference type="EMBL" id="FO082265">
    <property type="protein sequence ID" value="CCO19663.1"/>
    <property type="molecule type" value="Genomic_DNA"/>
</dbReference>
<feature type="domain" description="FAS1" evidence="1">
    <location>
        <begin position="1"/>
        <end position="127"/>
    </location>
</feature>
<sequence length="186" mass="20114">MADATPKTVLLPNDDGFASLEYWNNMTAYERAMKLLNETETTSFLGYHILPGGAFDSATVATLNGQTVDTCLSKAVMDSYPDSTVLDVGVEVRDPDVFIKARASEAKVVEADIPVCEGIVHILDAPLLLCDTEMEFTDEETTVVEAAVTKVAEMLEKYEEGMAPAPAPMEDEAVMPMEAVAEEPEA</sequence>
<dbReference type="Proteomes" id="UP000198341">
    <property type="component" value="Chromosome 14"/>
</dbReference>
<evidence type="ECO:0000259" key="1">
    <source>
        <dbReference type="PROSITE" id="PS50213"/>
    </source>
</evidence>
<name>K8FCM7_9CHLO</name>
<dbReference type="PROSITE" id="PS50213">
    <property type="entry name" value="FAS1"/>
    <property type="match status" value="1"/>
</dbReference>
<dbReference type="Pfam" id="PF02469">
    <property type="entry name" value="Fasciclin"/>
    <property type="match status" value="1"/>
</dbReference>
<evidence type="ECO:0000313" key="3">
    <source>
        <dbReference type="Proteomes" id="UP000198341"/>
    </source>
</evidence>
<protein>
    <recommendedName>
        <fullName evidence="1">FAS1 domain-containing protein</fullName>
    </recommendedName>
</protein>
<reference evidence="2 3" key="1">
    <citation type="submission" date="2011-10" db="EMBL/GenBank/DDBJ databases">
        <authorList>
            <person name="Genoscope - CEA"/>
        </authorList>
    </citation>
    <scope>NUCLEOTIDE SEQUENCE [LARGE SCALE GENOMIC DNA]</scope>
    <source>
        <strain evidence="2 3">RCC 1105</strain>
    </source>
</reference>
<proteinExistence type="predicted"/>
<dbReference type="eggNOG" id="ENOG502QRPA">
    <property type="taxonomic scope" value="Eukaryota"/>
</dbReference>
<gene>
    <name evidence="2" type="ordered locus">Bathy14g00780</name>
</gene>
<dbReference type="SUPFAM" id="SSF82153">
    <property type="entry name" value="FAS1 domain"/>
    <property type="match status" value="1"/>
</dbReference>
<organism evidence="2 3">
    <name type="scientific">Bathycoccus prasinos</name>
    <dbReference type="NCBI Taxonomy" id="41875"/>
    <lineage>
        <taxon>Eukaryota</taxon>
        <taxon>Viridiplantae</taxon>
        <taxon>Chlorophyta</taxon>
        <taxon>Mamiellophyceae</taxon>
        <taxon>Mamiellales</taxon>
        <taxon>Bathycoccaceae</taxon>
        <taxon>Bathycoccus</taxon>
    </lineage>
</organism>
<dbReference type="GeneID" id="19011743"/>